<keyword evidence="2" id="KW-1185">Reference proteome</keyword>
<organism evidence="1 2">
    <name type="scientific">Gemmata massiliana</name>
    <dbReference type="NCBI Taxonomy" id="1210884"/>
    <lineage>
        <taxon>Bacteria</taxon>
        <taxon>Pseudomonadati</taxon>
        <taxon>Planctomycetota</taxon>
        <taxon>Planctomycetia</taxon>
        <taxon>Gemmatales</taxon>
        <taxon>Gemmataceae</taxon>
        <taxon>Gemmata</taxon>
    </lineage>
</organism>
<gene>
    <name evidence="1" type="ORF">SOIL9_47780</name>
</gene>
<reference evidence="1 2" key="1">
    <citation type="submission" date="2019-05" db="EMBL/GenBank/DDBJ databases">
        <authorList>
            <consortium name="Science for Life Laboratories"/>
        </authorList>
    </citation>
    <scope>NUCLEOTIDE SEQUENCE [LARGE SCALE GENOMIC DNA]</scope>
    <source>
        <strain evidence="1">Soil9</strain>
    </source>
</reference>
<dbReference type="EMBL" id="LR593886">
    <property type="protein sequence ID" value="VTR92936.1"/>
    <property type="molecule type" value="Genomic_DNA"/>
</dbReference>
<name>A0A6P2CX21_9BACT</name>
<evidence type="ECO:0000313" key="1">
    <source>
        <dbReference type="EMBL" id="VTR92936.1"/>
    </source>
</evidence>
<protein>
    <submittedName>
        <fullName evidence="1">Uncharacterized protein</fullName>
    </submittedName>
</protein>
<accession>A0A6P2CX21</accession>
<dbReference type="AlphaFoldDB" id="A0A6P2CX21"/>
<sequence>MPDDNKPYVSFQPRTVINAEDMNAMQTQIKADMQARIKTAKEEITKAGVDIAKDAEKFAGKTPEDLKGELDKRYAPIGQSQVSKYLRRFVHLQKSPVVIEHKFGRFPQVQLLQLLPLIGKTLKDNTERPNGLFYLYYKEPGEEFYGPSPFDAQKIVLVRATRGHVWGWPLKDIFNQEGFKYDLKGKLDDAVFDFRNDVLVRNSNIGDERILAAAKIFEWRDKTIGELIDDRRWDDIYFAYAPREIAIQQTVKVLSNANPPVEEDKKCSVDLLHLNGDSLIVSLSPDAEFGSLDAVLILRS</sequence>
<dbReference type="KEGG" id="gms:SOIL9_47780"/>
<evidence type="ECO:0000313" key="2">
    <source>
        <dbReference type="Proteomes" id="UP000464178"/>
    </source>
</evidence>
<dbReference type="Proteomes" id="UP000464178">
    <property type="component" value="Chromosome"/>
</dbReference>
<proteinExistence type="predicted"/>